<dbReference type="SUPFAM" id="SSF56935">
    <property type="entry name" value="Porins"/>
    <property type="match status" value="2"/>
</dbReference>
<reference evidence="5 6" key="1">
    <citation type="submission" date="2016-10" db="EMBL/GenBank/DDBJ databases">
        <authorList>
            <person name="Varghese N."/>
            <person name="Submissions S."/>
        </authorList>
    </citation>
    <scope>NUCLEOTIDE SEQUENCE [LARGE SCALE GENOMIC DNA]</scope>
    <source>
        <strain evidence="5 6">WG10</strain>
    </source>
</reference>
<dbReference type="PANTHER" id="PTHR43308">
    <property type="entry name" value="OUTER MEMBRANE PROTEIN ALPHA-RELATED"/>
    <property type="match status" value="1"/>
</dbReference>
<dbReference type="Proteomes" id="UP000324896">
    <property type="component" value="Unassembled WGS sequence"/>
</dbReference>
<evidence type="ECO:0000256" key="3">
    <source>
        <dbReference type="SAM" id="SignalP"/>
    </source>
</evidence>
<dbReference type="PANTHER" id="PTHR43308:SF1">
    <property type="entry name" value="OUTER MEMBRANE PROTEIN ALPHA"/>
    <property type="match status" value="1"/>
</dbReference>
<dbReference type="PROSITE" id="PS51272">
    <property type="entry name" value="SLH"/>
    <property type="match status" value="1"/>
</dbReference>
<dbReference type="InterPro" id="IPR051465">
    <property type="entry name" value="Cell_Envelope_Struct_Comp"/>
</dbReference>
<feature type="chain" id="PRO_5009240027" evidence="3">
    <location>
        <begin position="23"/>
        <end position="688"/>
    </location>
</feature>
<keyword evidence="1" id="KW-0677">Repeat</keyword>
<evidence type="ECO:0000313" key="5">
    <source>
        <dbReference type="EMBL" id="SDC14054.1"/>
    </source>
</evidence>
<keyword evidence="2" id="KW-0175">Coiled coil</keyword>
<protein>
    <submittedName>
        <fullName evidence="5">S-layer homology domain-containing protein</fullName>
    </submittedName>
</protein>
<accession>A0A1G6J576</accession>
<evidence type="ECO:0000256" key="1">
    <source>
        <dbReference type="ARBA" id="ARBA00022737"/>
    </source>
</evidence>
<dbReference type="Pfam" id="PF00395">
    <property type="entry name" value="SLH"/>
    <property type="match status" value="1"/>
</dbReference>
<organism evidence="5 6">
    <name type="scientific">Halanaerobium congolense</name>
    <dbReference type="NCBI Taxonomy" id="54121"/>
    <lineage>
        <taxon>Bacteria</taxon>
        <taxon>Bacillati</taxon>
        <taxon>Bacillota</taxon>
        <taxon>Clostridia</taxon>
        <taxon>Halanaerobiales</taxon>
        <taxon>Halanaerobiaceae</taxon>
        <taxon>Halanaerobium</taxon>
    </lineage>
</organism>
<keyword evidence="3" id="KW-0732">Signal</keyword>
<dbReference type="AlphaFoldDB" id="A0A1G6J576"/>
<gene>
    <name evidence="5" type="ORF">SAMN04488597_102189</name>
</gene>
<dbReference type="RefSeq" id="WP_149796620.1">
    <property type="nucleotide sequence ID" value="NZ_FMYT01000002.1"/>
</dbReference>
<feature type="domain" description="SLH" evidence="4">
    <location>
        <begin position="21"/>
        <end position="84"/>
    </location>
</feature>
<evidence type="ECO:0000313" key="6">
    <source>
        <dbReference type="Proteomes" id="UP000324896"/>
    </source>
</evidence>
<feature type="signal peptide" evidence="3">
    <location>
        <begin position="1"/>
        <end position="22"/>
    </location>
</feature>
<evidence type="ECO:0000259" key="4">
    <source>
        <dbReference type="PROSITE" id="PS51272"/>
    </source>
</evidence>
<dbReference type="EMBL" id="FMYT01000002">
    <property type="protein sequence ID" value="SDC14054.1"/>
    <property type="molecule type" value="Genomic_DNA"/>
</dbReference>
<dbReference type="InterPro" id="IPR001119">
    <property type="entry name" value="SLH_dom"/>
</dbReference>
<feature type="coiled-coil region" evidence="2">
    <location>
        <begin position="135"/>
        <end position="169"/>
    </location>
</feature>
<proteinExistence type="predicted"/>
<sequence>MKRLTITIALMLVVALAMPAFGASFSDVPSDHWSYNAINKLVAAGIVEGYPDGEFKGEQSMTRYEMAVMVSRALDNIVDEMEAMGQGLTTGQAEDVTAIVKSLMEKNTNETLSDAQAEEVADIVDALTFELRSELKVLGADVDALGKDMDELEAKVNALETDMPKDNIEFSGKVTAVFQAGDYGDDPTATAEALADGDALDVDLPRAEWVDIDIDGDGTADAGGYVSTNGGGDYDDFPAEQAFYQEFDFVVNAEVSGINLDFVVDTITNGFTDYEGYKYDNYKYVLGDQGDGKDITMDTGRLDISKDNWMVKIGDMNDYDVDENAYFFDVEDAEGVEFTGPVYGLDLKAFAIGFDEGASNDDPSKEDEYYGVAATKDFGKTQVTGKVYQGSIDGKSFTNNGETVNGETVTDVAVAVRSALTDALTVSGEAVYNQLDEADTDDSLFQIGADYKLSDIWSFRGSYQTVGEEFNGGSAEFTDGTDYFTGVQSDLEEDYDFDKYTLGTSYVVNDNNSLDFDVMMVEHETDQPPVPVQGLTGKANEDKMEYGVGWNNVYGKFTNHFKVSFVENDYYTDAIDDDATVVELGTEFPWTEKTTVSASIVNKNADLYDNEKIWDQDMQYTYLKAGLDHKLTDNVNWLTDVMYITGDVDQLNEHEADGNITNDYLDSGTGDNADIDGSFITTSLSISF</sequence>
<evidence type="ECO:0000256" key="2">
    <source>
        <dbReference type="SAM" id="Coils"/>
    </source>
</evidence>
<name>A0A1G6J576_9FIRM</name>